<accession>A0ACA9SKG3</accession>
<dbReference type="Proteomes" id="UP000789920">
    <property type="component" value="Unassembled WGS sequence"/>
</dbReference>
<dbReference type="EMBL" id="CAJVQC010128529">
    <property type="protein sequence ID" value="CAG8840983.1"/>
    <property type="molecule type" value="Genomic_DNA"/>
</dbReference>
<reference evidence="1" key="1">
    <citation type="submission" date="2021-06" db="EMBL/GenBank/DDBJ databases">
        <authorList>
            <person name="Kallberg Y."/>
            <person name="Tangrot J."/>
            <person name="Rosling A."/>
        </authorList>
    </citation>
    <scope>NUCLEOTIDE SEQUENCE</scope>
    <source>
        <strain evidence="1">MA461A</strain>
    </source>
</reference>
<organism evidence="1 2">
    <name type="scientific">Racocetra persica</name>
    <dbReference type="NCBI Taxonomy" id="160502"/>
    <lineage>
        <taxon>Eukaryota</taxon>
        <taxon>Fungi</taxon>
        <taxon>Fungi incertae sedis</taxon>
        <taxon>Mucoromycota</taxon>
        <taxon>Glomeromycotina</taxon>
        <taxon>Glomeromycetes</taxon>
        <taxon>Diversisporales</taxon>
        <taxon>Gigasporaceae</taxon>
        <taxon>Racocetra</taxon>
    </lineage>
</organism>
<feature type="non-terminal residue" evidence="1">
    <location>
        <position position="1"/>
    </location>
</feature>
<evidence type="ECO:0000313" key="1">
    <source>
        <dbReference type="EMBL" id="CAG8840983.1"/>
    </source>
</evidence>
<keyword evidence="2" id="KW-1185">Reference proteome</keyword>
<protein>
    <submittedName>
        <fullName evidence="1">23771_t:CDS:1</fullName>
    </submittedName>
</protein>
<sequence length="48" mass="5754">QTNRYYRVNVARAVLIDLNYTGNFPLVTKTAIVDHRFKFKPFHPVLYR</sequence>
<feature type="non-terminal residue" evidence="1">
    <location>
        <position position="48"/>
    </location>
</feature>
<evidence type="ECO:0000313" key="2">
    <source>
        <dbReference type="Proteomes" id="UP000789920"/>
    </source>
</evidence>
<name>A0ACA9SKG3_9GLOM</name>
<proteinExistence type="predicted"/>
<gene>
    <name evidence="1" type="ORF">RPERSI_LOCUS31665</name>
</gene>
<comment type="caution">
    <text evidence="1">The sequence shown here is derived from an EMBL/GenBank/DDBJ whole genome shotgun (WGS) entry which is preliminary data.</text>
</comment>